<evidence type="ECO:0008006" key="3">
    <source>
        <dbReference type="Google" id="ProtNLM"/>
    </source>
</evidence>
<name>A0A972JJH1_9GAMM</name>
<organism evidence="1 2">
    <name type="scientific">Shewanella salipaludis</name>
    <dbReference type="NCBI Taxonomy" id="2723052"/>
    <lineage>
        <taxon>Bacteria</taxon>
        <taxon>Pseudomonadati</taxon>
        <taxon>Pseudomonadota</taxon>
        <taxon>Gammaproteobacteria</taxon>
        <taxon>Alteromonadales</taxon>
        <taxon>Shewanellaceae</taxon>
        <taxon>Shewanella</taxon>
    </lineage>
</organism>
<keyword evidence="2" id="KW-1185">Reference proteome</keyword>
<proteinExistence type="predicted"/>
<reference evidence="1" key="1">
    <citation type="submission" date="2020-04" db="EMBL/GenBank/DDBJ databases">
        <title>Description of Shewanella salipaludis sp. nov., isolated from a salt marsh.</title>
        <authorList>
            <person name="Park S."/>
            <person name="Yoon J.-H."/>
        </authorList>
    </citation>
    <scope>NUCLEOTIDE SEQUENCE</scope>
    <source>
        <strain evidence="1">SHSM-M6</strain>
    </source>
</reference>
<dbReference type="RefSeq" id="WP_169562709.1">
    <property type="nucleotide sequence ID" value="NZ_JAAXYH010000001.1"/>
</dbReference>
<dbReference type="Proteomes" id="UP000737113">
    <property type="component" value="Unassembled WGS sequence"/>
</dbReference>
<accession>A0A972JJH1</accession>
<comment type="caution">
    <text evidence="1">The sequence shown here is derived from an EMBL/GenBank/DDBJ whole genome shotgun (WGS) entry which is preliminary data.</text>
</comment>
<dbReference type="AlphaFoldDB" id="A0A972JJH1"/>
<protein>
    <recommendedName>
        <fullName evidence="3">Orphan protein</fullName>
    </recommendedName>
</protein>
<gene>
    <name evidence="1" type="ORF">HC757_02485</name>
</gene>
<evidence type="ECO:0000313" key="1">
    <source>
        <dbReference type="EMBL" id="NMH64044.1"/>
    </source>
</evidence>
<evidence type="ECO:0000313" key="2">
    <source>
        <dbReference type="Proteomes" id="UP000737113"/>
    </source>
</evidence>
<dbReference type="EMBL" id="JAAXYH010000001">
    <property type="protein sequence ID" value="NMH64044.1"/>
    <property type="molecule type" value="Genomic_DNA"/>
</dbReference>
<sequence>MEAGSQHNLNQKLTLLCRLEPGCLGPDGAQHIEAFCTLAQQALQSYRADIAIWQLTPRYDKRLSEMSYRLGDRPLTPAQSDKYLALFNLSLDEFEEKFQDKLTGLITQFLARHSRN</sequence>